<keyword evidence="10" id="KW-1185">Reference proteome</keyword>
<feature type="transmembrane region" description="Helical" evidence="8">
    <location>
        <begin position="103"/>
        <end position="123"/>
    </location>
</feature>
<reference evidence="9 10" key="1">
    <citation type="submission" date="2016-01" db="EMBL/GenBank/DDBJ databases">
        <title>Genome sequence of the acidophilic iron oxidising Ferrovum strain Z-31.</title>
        <authorList>
            <person name="Poehlein A."/>
            <person name="Ullrich S.R."/>
            <person name="Schloemann M."/>
            <person name="Muehling M."/>
            <person name="Daniel R."/>
        </authorList>
    </citation>
    <scope>NUCLEOTIDE SEQUENCE [LARGE SCALE GENOMIC DNA]</scope>
    <source>
        <strain evidence="9 10">Z-31</strain>
    </source>
</reference>
<feature type="transmembrane region" description="Helical" evidence="8">
    <location>
        <begin position="357"/>
        <end position="379"/>
    </location>
</feature>
<feature type="transmembrane region" description="Helical" evidence="8">
    <location>
        <begin position="129"/>
        <end position="146"/>
    </location>
</feature>
<evidence type="ECO:0000313" key="9">
    <source>
        <dbReference type="EMBL" id="KXW58284.1"/>
    </source>
</evidence>
<dbReference type="OrthoDB" id="8556356at2"/>
<keyword evidence="2" id="KW-1003">Cell membrane</keyword>
<proteinExistence type="predicted"/>
<comment type="subcellular location">
    <subcellularLocation>
        <location evidence="1">Cell membrane</location>
        <topology evidence="1">Multi-pass membrane protein</topology>
    </subcellularLocation>
</comment>
<comment type="caution">
    <text evidence="9">The sequence shown here is derived from an EMBL/GenBank/DDBJ whole genome shotgun (WGS) entry which is preliminary data.</text>
</comment>
<evidence type="ECO:0000256" key="1">
    <source>
        <dbReference type="ARBA" id="ARBA00004651"/>
    </source>
</evidence>
<dbReference type="STRING" id="1789004.FEMY_11720"/>
<dbReference type="GO" id="GO:0009103">
    <property type="term" value="P:lipopolysaccharide biosynthetic process"/>
    <property type="evidence" value="ECO:0007669"/>
    <property type="project" value="UniProtKB-ARBA"/>
</dbReference>
<name>A0A149VZH5_9PROT</name>
<dbReference type="GO" id="GO:0005886">
    <property type="term" value="C:plasma membrane"/>
    <property type="evidence" value="ECO:0007669"/>
    <property type="project" value="UniProtKB-SubCell"/>
</dbReference>
<keyword evidence="3 9" id="KW-0328">Glycosyltransferase</keyword>
<feature type="transmembrane region" description="Helical" evidence="8">
    <location>
        <begin position="332"/>
        <end position="350"/>
    </location>
</feature>
<dbReference type="PANTHER" id="PTHR33908">
    <property type="entry name" value="MANNOSYLTRANSFERASE YKCB-RELATED"/>
    <property type="match status" value="1"/>
</dbReference>
<dbReference type="EMBL" id="LRRD01000018">
    <property type="protein sequence ID" value="KXW58284.1"/>
    <property type="molecule type" value="Genomic_DNA"/>
</dbReference>
<evidence type="ECO:0000313" key="10">
    <source>
        <dbReference type="Proteomes" id="UP000075653"/>
    </source>
</evidence>
<feature type="transmembrane region" description="Helical" evidence="8">
    <location>
        <begin position="153"/>
        <end position="170"/>
    </location>
</feature>
<evidence type="ECO:0000256" key="2">
    <source>
        <dbReference type="ARBA" id="ARBA00022475"/>
    </source>
</evidence>
<dbReference type="AlphaFoldDB" id="A0A149VZH5"/>
<sequence>MASGSLIDKTLNFDGTATPLKIVLFILICLAWLLPGLTGHTPWKYDEAVSQGIIHGMLRGGSWLSPTLAGEPYLAHPPLYYWLGAILVRFSFHLVPPHDAARLASGLFMVGTFAGIALAARHLYGPRTLRLAILIFIGSVGLVIRAHEMSTDLSWLTGVSWVVAALPMGRTQTVRGGLMGGIGFGMAFLSQGTLAFPLLLPLLILAPALIHEFRPPQAGRFTLFWAIGAIPFLVIWPTLLALDHPATYVLWKPLLFGPFLHPETWLVADASPLYYLVVSSWFAWPAAPLALGVLWTGGKRTWEKPQTRFLLLMLGLWLLVLGLCTSPREGNALPLLLPFTLLATGGLDGLRRGATSALDWFGMLTFGLLTTLLWLGWIAQMTGWPVGIIHYLDAQLPDFHTHFQALPFAFSLFLTLLWAFTIFHSHPSPRRALINWSVGMTVSWMLVMSLWLPYVEASRSYEGVMLSLGKALPHSHGCIMSTGLGEPQRGLLDDTLDLHTERRELDPSVQCSLWLVQSNGQNAFLVPKGWHLRWSAERPGDRNERFLLLTRSAR</sequence>
<dbReference type="RefSeq" id="WP_031598160.1">
    <property type="nucleotide sequence ID" value="NZ_CP149475.1"/>
</dbReference>
<dbReference type="PANTHER" id="PTHR33908:SF11">
    <property type="entry name" value="MEMBRANE PROTEIN"/>
    <property type="match status" value="1"/>
</dbReference>
<evidence type="ECO:0000256" key="5">
    <source>
        <dbReference type="ARBA" id="ARBA00022692"/>
    </source>
</evidence>
<feature type="transmembrane region" description="Helical" evidence="8">
    <location>
        <begin position="309"/>
        <end position="326"/>
    </location>
</feature>
<dbReference type="GO" id="GO:0103015">
    <property type="term" value="F:4-amino-4-deoxy-L-arabinose transferase activity"/>
    <property type="evidence" value="ECO:0007669"/>
    <property type="project" value="UniProtKB-EC"/>
</dbReference>
<dbReference type="InterPro" id="IPR050297">
    <property type="entry name" value="LipidA_mod_glycosyltrf_83"/>
</dbReference>
<evidence type="ECO:0000256" key="7">
    <source>
        <dbReference type="ARBA" id="ARBA00023136"/>
    </source>
</evidence>
<feature type="transmembrane region" description="Helical" evidence="8">
    <location>
        <begin position="399"/>
        <end position="420"/>
    </location>
</feature>
<accession>A0A149VZH5</accession>
<feature type="transmembrane region" description="Helical" evidence="8">
    <location>
        <begin position="273"/>
        <end position="297"/>
    </location>
</feature>
<keyword evidence="6 8" id="KW-1133">Transmembrane helix</keyword>
<protein>
    <submittedName>
        <fullName evidence="9">Undecaprenyl phosphate-alpha-4-amino-4-deoxy-L-arabinose arabinosyl transferase</fullName>
        <ecNumber evidence="9">2.4.2.43</ecNumber>
    </submittedName>
</protein>
<evidence type="ECO:0000256" key="8">
    <source>
        <dbReference type="SAM" id="Phobius"/>
    </source>
</evidence>
<feature type="transmembrane region" description="Helical" evidence="8">
    <location>
        <begin position="182"/>
        <end position="210"/>
    </location>
</feature>
<dbReference type="EC" id="2.4.2.43" evidence="9"/>
<evidence type="ECO:0000256" key="6">
    <source>
        <dbReference type="ARBA" id="ARBA00022989"/>
    </source>
</evidence>
<feature type="transmembrane region" description="Helical" evidence="8">
    <location>
        <begin position="222"/>
        <end position="242"/>
    </location>
</feature>
<feature type="transmembrane region" description="Helical" evidence="8">
    <location>
        <begin position="432"/>
        <end position="452"/>
    </location>
</feature>
<keyword evidence="4 9" id="KW-0808">Transferase</keyword>
<dbReference type="PATRIC" id="fig|1789004.3.peg.1187"/>
<feature type="transmembrane region" description="Helical" evidence="8">
    <location>
        <begin position="20"/>
        <end position="37"/>
    </location>
</feature>
<evidence type="ECO:0000256" key="4">
    <source>
        <dbReference type="ARBA" id="ARBA00022679"/>
    </source>
</evidence>
<keyword evidence="5 8" id="KW-0812">Transmembrane</keyword>
<keyword evidence="7 8" id="KW-0472">Membrane</keyword>
<gene>
    <name evidence="9" type="primary">arnT_2</name>
    <name evidence="9" type="ORF">FEMY_11720</name>
</gene>
<dbReference type="Proteomes" id="UP000075653">
    <property type="component" value="Unassembled WGS sequence"/>
</dbReference>
<organism evidence="9 10">
    <name type="scientific">Ferrovum myxofaciens</name>
    <dbReference type="NCBI Taxonomy" id="416213"/>
    <lineage>
        <taxon>Bacteria</taxon>
        <taxon>Pseudomonadati</taxon>
        <taxon>Pseudomonadota</taxon>
        <taxon>Betaproteobacteria</taxon>
        <taxon>Ferrovales</taxon>
        <taxon>Ferrovaceae</taxon>
        <taxon>Ferrovum</taxon>
    </lineage>
</organism>
<evidence type="ECO:0000256" key="3">
    <source>
        <dbReference type="ARBA" id="ARBA00022676"/>
    </source>
</evidence>